<keyword evidence="4 6" id="KW-1133">Transmembrane helix</keyword>
<proteinExistence type="predicted"/>
<comment type="subcellular location">
    <subcellularLocation>
        <location evidence="1">Cell membrane</location>
        <topology evidence="1">Multi-pass membrane protein</topology>
    </subcellularLocation>
</comment>
<dbReference type="PROSITE" id="PS50850">
    <property type="entry name" value="MFS"/>
    <property type="match status" value="1"/>
</dbReference>
<sequence length="148" mass="15679">MVSTVSSIIGSFIFGFITRRIGAKKAVSVVAVLLIAAIIAATVYISEGLFWAAGSIYGISMGAMWVTSRTLIVQLSPPEKRGQFFGLFAFSGKVSSIVGPLLYGSITYALKDYGQLGGRIALGSLMVLVAVGLLIHFKVKTPETTENI</sequence>
<keyword evidence="2" id="KW-0813">Transport</keyword>
<dbReference type="Proteomes" id="UP000239833">
    <property type="component" value="Chromosome"/>
</dbReference>
<organism evidence="8 9">
    <name type="scientific">Paenibacillus larvae subsp. larvae</name>
    <dbReference type="NCBI Taxonomy" id="147375"/>
    <lineage>
        <taxon>Bacteria</taxon>
        <taxon>Bacillati</taxon>
        <taxon>Bacillota</taxon>
        <taxon>Bacilli</taxon>
        <taxon>Bacillales</taxon>
        <taxon>Paenibacillaceae</taxon>
        <taxon>Paenibacillus</taxon>
    </lineage>
</organism>
<protein>
    <submittedName>
        <fullName evidence="8">Multidrug resistance protein</fullName>
    </submittedName>
</protein>
<dbReference type="Pfam" id="PF11700">
    <property type="entry name" value="ATG22"/>
    <property type="match status" value="1"/>
</dbReference>
<keyword evidence="5 6" id="KW-0472">Membrane</keyword>
<evidence type="ECO:0000313" key="9">
    <source>
        <dbReference type="Proteomes" id="UP000239833"/>
    </source>
</evidence>
<dbReference type="InterPro" id="IPR005829">
    <property type="entry name" value="Sugar_transporter_CS"/>
</dbReference>
<dbReference type="PROSITE" id="PS00217">
    <property type="entry name" value="SUGAR_TRANSPORT_2"/>
    <property type="match status" value="1"/>
</dbReference>
<dbReference type="EMBL" id="CP019655">
    <property type="protein sequence ID" value="AVF27418.1"/>
    <property type="molecule type" value="Genomic_DNA"/>
</dbReference>
<evidence type="ECO:0000256" key="5">
    <source>
        <dbReference type="ARBA" id="ARBA00023136"/>
    </source>
</evidence>
<evidence type="ECO:0000256" key="6">
    <source>
        <dbReference type="SAM" id="Phobius"/>
    </source>
</evidence>
<reference evidence="9" key="1">
    <citation type="submission" date="2017-02" db="EMBL/GenBank/DDBJ databases">
        <title>Delineation of Paenibacillus larvae strains originating from foulbrood outbreaks.</title>
        <authorList>
            <person name="Beims H."/>
            <person name="Bunk B."/>
            <person name="Sproeer C."/>
            <person name="Mohr K.I."/>
            <person name="Pradella S."/>
            <person name="Guenther G."/>
            <person name="Rohde M."/>
            <person name="von der Ohe W."/>
            <person name="Steinert M."/>
        </authorList>
    </citation>
    <scope>NUCLEOTIDE SEQUENCE [LARGE SCALE GENOMIC DNA]</scope>
    <source>
        <strain evidence="9">Eric_III</strain>
    </source>
</reference>
<dbReference type="PANTHER" id="PTHR23519:SF1">
    <property type="entry name" value="AUTOPHAGY-RELATED PROTEIN 22"/>
    <property type="match status" value="1"/>
</dbReference>
<evidence type="ECO:0000256" key="4">
    <source>
        <dbReference type="ARBA" id="ARBA00022989"/>
    </source>
</evidence>
<dbReference type="Gene3D" id="1.20.1250.20">
    <property type="entry name" value="MFS general substrate transporter like domains"/>
    <property type="match status" value="1"/>
</dbReference>
<evidence type="ECO:0000259" key="7">
    <source>
        <dbReference type="PROSITE" id="PS50850"/>
    </source>
</evidence>
<feature type="transmembrane region" description="Helical" evidence="6">
    <location>
        <begin position="26"/>
        <end position="45"/>
    </location>
</feature>
<evidence type="ECO:0000256" key="3">
    <source>
        <dbReference type="ARBA" id="ARBA00022692"/>
    </source>
</evidence>
<dbReference type="InterPro" id="IPR020846">
    <property type="entry name" value="MFS_dom"/>
</dbReference>
<dbReference type="AlphaFoldDB" id="A0A2L1UGQ8"/>
<dbReference type="SUPFAM" id="SSF103473">
    <property type="entry name" value="MFS general substrate transporter"/>
    <property type="match status" value="1"/>
</dbReference>
<accession>A0A2L1UGQ8</accession>
<dbReference type="InterPro" id="IPR024671">
    <property type="entry name" value="Atg22-like"/>
</dbReference>
<feature type="transmembrane region" description="Helical" evidence="6">
    <location>
        <begin position="51"/>
        <end position="72"/>
    </location>
</feature>
<dbReference type="InterPro" id="IPR050495">
    <property type="entry name" value="ATG22/LtaA_families"/>
</dbReference>
<dbReference type="GO" id="GO:0022857">
    <property type="term" value="F:transmembrane transporter activity"/>
    <property type="evidence" value="ECO:0007669"/>
    <property type="project" value="InterPro"/>
</dbReference>
<keyword evidence="3 6" id="KW-0812">Transmembrane</keyword>
<gene>
    <name evidence="8" type="ORF">ERICIII_03303</name>
</gene>
<dbReference type="GO" id="GO:0005886">
    <property type="term" value="C:plasma membrane"/>
    <property type="evidence" value="ECO:0007669"/>
    <property type="project" value="UniProtKB-SubCell"/>
</dbReference>
<dbReference type="PANTHER" id="PTHR23519">
    <property type="entry name" value="AUTOPHAGY-RELATED PROTEIN 22"/>
    <property type="match status" value="1"/>
</dbReference>
<dbReference type="InterPro" id="IPR036259">
    <property type="entry name" value="MFS_trans_sf"/>
</dbReference>
<evidence type="ECO:0000313" key="8">
    <source>
        <dbReference type="EMBL" id="AVF27418.1"/>
    </source>
</evidence>
<name>A0A2L1UGQ8_9BACL</name>
<feature type="transmembrane region" description="Helical" evidence="6">
    <location>
        <begin position="116"/>
        <end position="137"/>
    </location>
</feature>
<evidence type="ECO:0000256" key="1">
    <source>
        <dbReference type="ARBA" id="ARBA00004651"/>
    </source>
</evidence>
<feature type="transmembrane region" description="Helical" evidence="6">
    <location>
        <begin position="84"/>
        <end position="110"/>
    </location>
</feature>
<feature type="domain" description="Major facilitator superfamily (MFS) profile" evidence="7">
    <location>
        <begin position="1"/>
        <end position="148"/>
    </location>
</feature>
<evidence type="ECO:0000256" key="2">
    <source>
        <dbReference type="ARBA" id="ARBA00022448"/>
    </source>
</evidence>